<feature type="chain" id="PRO_5003796549" description="Mitochondrial inner membrane protease subunit 2" evidence="12">
    <location>
        <begin position="23"/>
        <end position="159"/>
    </location>
</feature>
<dbReference type="GO" id="GO:0006627">
    <property type="term" value="P:protein processing involved in protein targeting to mitochondrion"/>
    <property type="evidence" value="ECO:0007669"/>
    <property type="project" value="EnsemblFungi"/>
</dbReference>
<keyword evidence="7" id="KW-0378">Hydrolase</keyword>
<dbReference type="PRINTS" id="PR00727">
    <property type="entry name" value="LEADERPTASE"/>
</dbReference>
<evidence type="ECO:0000313" key="15">
    <source>
        <dbReference type="Proteomes" id="UP000006310"/>
    </source>
</evidence>
<dbReference type="InterPro" id="IPR037730">
    <property type="entry name" value="IMP2"/>
</dbReference>
<dbReference type="PANTHER" id="PTHR46041:SF2">
    <property type="entry name" value="MITOCHONDRIAL INNER MEMBRANE PROTEASE SUBUNIT 2"/>
    <property type="match status" value="1"/>
</dbReference>
<keyword evidence="6" id="KW-0999">Mitochondrion inner membrane</keyword>
<dbReference type="Gene3D" id="2.10.109.10">
    <property type="entry name" value="Umud Fragment, subunit A"/>
    <property type="match status" value="1"/>
</dbReference>
<name>J7S4A2_HUIN7</name>
<feature type="signal peptide" evidence="12">
    <location>
        <begin position="1"/>
        <end position="22"/>
    </location>
</feature>
<evidence type="ECO:0000256" key="9">
    <source>
        <dbReference type="ARBA" id="ARBA00023128"/>
    </source>
</evidence>
<feature type="domain" description="Peptidase S26" evidence="13">
    <location>
        <begin position="100"/>
        <end position="138"/>
    </location>
</feature>
<dbReference type="AlphaFoldDB" id="J7S4A2"/>
<feature type="domain" description="Peptidase S26" evidence="13">
    <location>
        <begin position="17"/>
        <end position="96"/>
    </location>
</feature>
<keyword evidence="9" id="KW-0496">Mitochondrion</keyword>
<evidence type="ECO:0000256" key="10">
    <source>
        <dbReference type="ARBA" id="ARBA00023136"/>
    </source>
</evidence>
<evidence type="ECO:0000256" key="8">
    <source>
        <dbReference type="ARBA" id="ARBA00022989"/>
    </source>
</evidence>
<evidence type="ECO:0000256" key="4">
    <source>
        <dbReference type="ARBA" id="ARBA00022670"/>
    </source>
</evidence>
<dbReference type="KEGG" id="kng:KNAG_0M02290"/>
<feature type="active site" evidence="11">
    <location>
        <position position="81"/>
    </location>
</feature>
<dbReference type="OMA" id="WIPVIAW"/>
<protein>
    <recommendedName>
        <fullName evidence="3">Mitochondrial inner membrane protease subunit 2</fullName>
    </recommendedName>
</protein>
<dbReference type="HOGENOM" id="CLU_028723_4_1_1"/>
<keyword evidence="4" id="KW-0645">Protease</keyword>
<dbReference type="InterPro" id="IPR036286">
    <property type="entry name" value="LexA/Signal_pep-like_sf"/>
</dbReference>
<dbReference type="PANTHER" id="PTHR46041">
    <property type="entry name" value="MITOCHONDRIAL INNER MEMBRANE PROTEASE SUBUNIT 2"/>
    <property type="match status" value="1"/>
</dbReference>
<dbReference type="OrthoDB" id="9996127at2759"/>
<sequence>MVVRVRVRSLFWAVSWIPVALAATDVVHVSRIEGSSMRPTLNSSDGDTDWVLLKMLWPRARAVGDIVLLKSPFDPAKVMCKRVKALASDTVRVPDGEPITVPRGHLWVEGDNVHSIDSRKFGPVSDGLLLGKVLCVVWPPSKWGVDLHRYSGRNVVVEE</sequence>
<proteinExistence type="inferred from homology"/>
<dbReference type="InterPro" id="IPR000223">
    <property type="entry name" value="Pept_S26A_signal_pept_1"/>
</dbReference>
<evidence type="ECO:0000256" key="7">
    <source>
        <dbReference type="ARBA" id="ARBA00022801"/>
    </source>
</evidence>
<dbReference type="CDD" id="cd06530">
    <property type="entry name" value="S26_SPase_I"/>
    <property type="match status" value="1"/>
</dbReference>
<keyword evidence="5" id="KW-0812">Transmembrane</keyword>
<reference evidence="15" key="2">
    <citation type="submission" date="2012-08" db="EMBL/GenBank/DDBJ databases">
        <title>Genome sequence of Kazachstania naganishii.</title>
        <authorList>
            <person name="Gordon J.L."/>
            <person name="Armisen D."/>
            <person name="Proux-Wera E."/>
            <person name="OhEigeartaigh S.S."/>
            <person name="Byrne K.P."/>
            <person name="Wolfe K.H."/>
        </authorList>
    </citation>
    <scope>NUCLEOTIDE SEQUENCE [LARGE SCALE GENOMIC DNA]</scope>
    <source>
        <strain evidence="15">ATCC MYA-139 / BCRC 22969 / CBS 8797 / CCRC 22969 / KCTC 17520 / NBRC 10181 / NCYC 3082</strain>
    </source>
</reference>
<dbReference type="STRING" id="1071383.J7S4A2"/>
<dbReference type="eggNOG" id="KOG1568">
    <property type="taxonomic scope" value="Eukaryota"/>
</dbReference>
<accession>J7S4A2</accession>
<keyword evidence="10" id="KW-0472">Membrane</keyword>
<dbReference type="RefSeq" id="XP_022467326.1">
    <property type="nucleotide sequence ID" value="XM_022611095.1"/>
</dbReference>
<dbReference type="SUPFAM" id="SSF51306">
    <property type="entry name" value="LexA/Signal peptidase"/>
    <property type="match status" value="1"/>
</dbReference>
<dbReference type="EMBL" id="HE978326">
    <property type="protein sequence ID" value="CCK73082.1"/>
    <property type="molecule type" value="Genomic_DNA"/>
</dbReference>
<dbReference type="GO" id="GO:0004252">
    <property type="term" value="F:serine-type endopeptidase activity"/>
    <property type="evidence" value="ECO:0007669"/>
    <property type="project" value="InterPro"/>
</dbReference>
<evidence type="ECO:0000256" key="6">
    <source>
        <dbReference type="ARBA" id="ARBA00022792"/>
    </source>
</evidence>
<comment type="similarity">
    <text evidence="2">Belongs to the peptidase S26 family. IMP2 subfamily.</text>
</comment>
<keyword evidence="15" id="KW-1185">Reference proteome</keyword>
<evidence type="ECO:0000313" key="14">
    <source>
        <dbReference type="EMBL" id="CCK73082.1"/>
    </source>
</evidence>
<evidence type="ECO:0000256" key="3">
    <source>
        <dbReference type="ARBA" id="ARBA00013650"/>
    </source>
</evidence>
<feature type="active site" evidence="11">
    <location>
        <position position="36"/>
    </location>
</feature>
<evidence type="ECO:0000256" key="11">
    <source>
        <dbReference type="PIRSR" id="PIRSR600223-1"/>
    </source>
</evidence>
<organism evidence="14 15">
    <name type="scientific">Huiozyma naganishii (strain ATCC MYA-139 / BCRC 22969 / CBS 8797 / KCTC 17520 / NBRC 10181 / NCYC 3082 / Yp74L-3)</name>
    <name type="common">Yeast</name>
    <name type="synonym">Kazachstania naganishii</name>
    <dbReference type="NCBI Taxonomy" id="1071383"/>
    <lineage>
        <taxon>Eukaryota</taxon>
        <taxon>Fungi</taxon>
        <taxon>Dikarya</taxon>
        <taxon>Ascomycota</taxon>
        <taxon>Saccharomycotina</taxon>
        <taxon>Saccharomycetes</taxon>
        <taxon>Saccharomycetales</taxon>
        <taxon>Saccharomycetaceae</taxon>
        <taxon>Huiozyma</taxon>
    </lineage>
</organism>
<evidence type="ECO:0000256" key="1">
    <source>
        <dbReference type="ARBA" id="ARBA00004434"/>
    </source>
</evidence>
<dbReference type="InterPro" id="IPR019533">
    <property type="entry name" value="Peptidase_S26"/>
</dbReference>
<reference evidence="14 15" key="1">
    <citation type="journal article" date="2011" name="Proc. Natl. Acad. Sci. U.S.A.">
        <title>Evolutionary erosion of yeast sex chromosomes by mating-type switching accidents.</title>
        <authorList>
            <person name="Gordon J.L."/>
            <person name="Armisen D."/>
            <person name="Proux-Wera E."/>
            <person name="Oheigeartaigh S.S."/>
            <person name="Byrne K.P."/>
            <person name="Wolfe K.H."/>
        </authorList>
    </citation>
    <scope>NUCLEOTIDE SEQUENCE [LARGE SCALE GENOMIC DNA]</scope>
    <source>
        <strain evidence="15">ATCC MYA-139 / BCRC 22969 / CBS 8797 / CCRC 22969 / KCTC 17520 / NBRC 10181 / NCYC 3082</strain>
    </source>
</reference>
<dbReference type="GeneID" id="34528862"/>
<gene>
    <name evidence="14" type="primary">KNAG0M02290</name>
    <name evidence="14" type="ordered locus">KNAG_0M02290</name>
</gene>
<comment type="subcellular location">
    <subcellularLocation>
        <location evidence="1">Mitochondrion inner membrane</location>
        <topology evidence="1">Single-pass membrane protein</topology>
    </subcellularLocation>
</comment>
<evidence type="ECO:0000259" key="13">
    <source>
        <dbReference type="Pfam" id="PF10502"/>
    </source>
</evidence>
<dbReference type="Pfam" id="PF10502">
    <property type="entry name" value="Peptidase_S26"/>
    <property type="match status" value="2"/>
</dbReference>
<evidence type="ECO:0000256" key="12">
    <source>
        <dbReference type="SAM" id="SignalP"/>
    </source>
</evidence>
<keyword evidence="12" id="KW-0732">Signal</keyword>
<evidence type="ECO:0000256" key="5">
    <source>
        <dbReference type="ARBA" id="ARBA00022692"/>
    </source>
</evidence>
<dbReference type="GO" id="GO:0042720">
    <property type="term" value="C:mitochondrial inner membrane peptidase complex"/>
    <property type="evidence" value="ECO:0007669"/>
    <property type="project" value="EnsemblFungi"/>
</dbReference>
<dbReference type="GO" id="GO:0006465">
    <property type="term" value="P:signal peptide processing"/>
    <property type="evidence" value="ECO:0007669"/>
    <property type="project" value="InterPro"/>
</dbReference>
<keyword evidence="8" id="KW-1133">Transmembrane helix</keyword>
<dbReference type="Proteomes" id="UP000006310">
    <property type="component" value="Chromosome 13"/>
</dbReference>
<evidence type="ECO:0000256" key="2">
    <source>
        <dbReference type="ARBA" id="ARBA00007066"/>
    </source>
</evidence>